<dbReference type="GeneID" id="98178545"/>
<name>A0ABQ0GIN1_9PEZI</name>
<dbReference type="Proteomes" id="UP001628179">
    <property type="component" value="Unassembled WGS sequence"/>
</dbReference>
<keyword evidence="3" id="KW-1185">Reference proteome</keyword>
<feature type="region of interest" description="Disordered" evidence="1">
    <location>
        <begin position="331"/>
        <end position="354"/>
    </location>
</feature>
<evidence type="ECO:0000313" key="3">
    <source>
        <dbReference type="Proteomes" id="UP001628179"/>
    </source>
</evidence>
<feature type="region of interest" description="Disordered" evidence="1">
    <location>
        <begin position="1"/>
        <end position="32"/>
    </location>
</feature>
<sequence length="371" mass="40656">MAKRLFDAADPASSPPKRVHTQRTHDENRERAYIAASRRTDRTLEDRMDSAYKASAMHKRRTGKGFKLSEEIVKNQEMYEEDDDELPRRSFAIPPSMSMLTNLSVKDTAAAKLAEQAEVERIFDQQFPGYSACLRSRRFSQPLLFPGAQSNWITHQFQPAPILQSASADQCPPAAAPYPSHPLPPVALDDPISPALNSSPEPESPYTPPPPPYSPPFRPHPISTTVPLQTYALESLPSQNDRKSISPAPADDLPLRNIDPSLIGLNESLADFCAMTSHSHHPSSFMPAYQSAFAAAVAADHWLAAEQLPLSATTVISSSSVDTNSAASEFWSSRSPVTPVTPPSDGGNQSHQAVVEDESWKDFLELEGNCV</sequence>
<organism evidence="2 3">
    <name type="scientific">Madurella fahalii</name>
    <dbReference type="NCBI Taxonomy" id="1157608"/>
    <lineage>
        <taxon>Eukaryota</taxon>
        <taxon>Fungi</taxon>
        <taxon>Dikarya</taxon>
        <taxon>Ascomycota</taxon>
        <taxon>Pezizomycotina</taxon>
        <taxon>Sordariomycetes</taxon>
        <taxon>Sordariomycetidae</taxon>
        <taxon>Sordariales</taxon>
        <taxon>Sordariales incertae sedis</taxon>
        <taxon>Madurella</taxon>
    </lineage>
</organism>
<feature type="compositionally biased region" description="Basic and acidic residues" evidence="1">
    <location>
        <begin position="23"/>
        <end position="32"/>
    </location>
</feature>
<dbReference type="RefSeq" id="XP_070919323.1">
    <property type="nucleotide sequence ID" value="XM_071063222.1"/>
</dbReference>
<feature type="compositionally biased region" description="Pro residues" evidence="1">
    <location>
        <begin position="202"/>
        <end position="219"/>
    </location>
</feature>
<accession>A0ABQ0GIN1</accession>
<feature type="region of interest" description="Disordered" evidence="1">
    <location>
        <begin position="165"/>
        <end position="221"/>
    </location>
</feature>
<evidence type="ECO:0000256" key="1">
    <source>
        <dbReference type="SAM" id="MobiDB-lite"/>
    </source>
</evidence>
<evidence type="ECO:0000313" key="2">
    <source>
        <dbReference type="EMBL" id="GAB1317592.1"/>
    </source>
</evidence>
<proteinExistence type="predicted"/>
<feature type="compositionally biased region" description="Pro residues" evidence="1">
    <location>
        <begin position="174"/>
        <end position="185"/>
    </location>
</feature>
<reference evidence="2 3" key="1">
    <citation type="submission" date="2024-09" db="EMBL/GenBank/DDBJ databases">
        <title>Itraconazole resistance in Madurella fahalii resulting from another homologue of gene encoding cytochrome P450 14-alpha sterol demethylase (CYP51).</title>
        <authorList>
            <person name="Yoshioka I."/>
            <person name="Fahal A.H."/>
            <person name="Kaneko S."/>
            <person name="Yaguchi T."/>
        </authorList>
    </citation>
    <scope>NUCLEOTIDE SEQUENCE [LARGE SCALE GENOMIC DNA]</scope>
    <source>
        <strain evidence="2 3">IFM 68171</strain>
    </source>
</reference>
<dbReference type="EMBL" id="BAAFSV010000004">
    <property type="protein sequence ID" value="GAB1317592.1"/>
    <property type="molecule type" value="Genomic_DNA"/>
</dbReference>
<gene>
    <name evidence="2" type="ORF">MFIFM68171_07802</name>
</gene>
<comment type="caution">
    <text evidence="2">The sequence shown here is derived from an EMBL/GenBank/DDBJ whole genome shotgun (WGS) entry which is preliminary data.</text>
</comment>
<protein>
    <submittedName>
        <fullName evidence="2">Uncharacterized protein</fullName>
    </submittedName>
</protein>